<evidence type="ECO:0000259" key="7">
    <source>
        <dbReference type="PROSITE" id="PS50887"/>
    </source>
</evidence>
<keyword evidence="2" id="KW-1003">Cell membrane</keyword>
<feature type="domain" description="GGDEF" evidence="7">
    <location>
        <begin position="295"/>
        <end position="427"/>
    </location>
</feature>
<evidence type="ECO:0000256" key="3">
    <source>
        <dbReference type="ARBA" id="ARBA00022692"/>
    </source>
</evidence>
<dbReference type="EMBL" id="JABACJ020000031">
    <property type="protein sequence ID" value="MBU3878314.1"/>
    <property type="molecule type" value="Genomic_DNA"/>
</dbReference>
<dbReference type="NCBIfam" id="TIGR00254">
    <property type="entry name" value="GGDEF"/>
    <property type="match status" value="1"/>
</dbReference>
<keyword evidence="5 6" id="KW-0472">Membrane</keyword>
<evidence type="ECO:0000256" key="4">
    <source>
        <dbReference type="ARBA" id="ARBA00022989"/>
    </source>
</evidence>
<dbReference type="RefSeq" id="WP_216245000.1">
    <property type="nucleotide sequence ID" value="NZ_JABACJ020000031.1"/>
</dbReference>
<dbReference type="PROSITE" id="PS50887">
    <property type="entry name" value="GGDEF"/>
    <property type="match status" value="1"/>
</dbReference>
<dbReference type="PANTHER" id="PTHR45138">
    <property type="entry name" value="REGULATORY COMPONENTS OF SENSORY TRANSDUCTION SYSTEM"/>
    <property type="match status" value="1"/>
</dbReference>
<protein>
    <submittedName>
        <fullName evidence="8">Diguanylate cyclase</fullName>
        <ecNumber evidence="8">2.7.7.65</ecNumber>
    </submittedName>
</protein>
<evidence type="ECO:0000256" key="5">
    <source>
        <dbReference type="ARBA" id="ARBA00023136"/>
    </source>
</evidence>
<comment type="subcellular location">
    <subcellularLocation>
        <location evidence="1">Cell membrane</location>
        <topology evidence="1">Multi-pass membrane protein</topology>
    </subcellularLocation>
</comment>
<keyword evidence="3 6" id="KW-0812">Transmembrane</keyword>
<feature type="transmembrane region" description="Helical" evidence="6">
    <location>
        <begin position="184"/>
        <end position="203"/>
    </location>
</feature>
<evidence type="ECO:0000313" key="9">
    <source>
        <dbReference type="Proteomes" id="UP000723714"/>
    </source>
</evidence>
<comment type="caution">
    <text evidence="8">The sequence shown here is derived from an EMBL/GenBank/DDBJ whole genome shotgun (WGS) entry which is preliminary data.</text>
</comment>
<keyword evidence="9" id="KW-1185">Reference proteome</keyword>
<dbReference type="Proteomes" id="UP000723714">
    <property type="component" value="Unassembled WGS sequence"/>
</dbReference>
<keyword evidence="8" id="KW-0808">Transferase</keyword>
<name>A0ABS6D9L9_9FIRM</name>
<accession>A0ABS6D9L9</accession>
<organism evidence="8 9">
    <name type="scientific">Faecalicatena faecalis</name>
    <dbReference type="NCBI Taxonomy" id="2726362"/>
    <lineage>
        <taxon>Bacteria</taxon>
        <taxon>Bacillati</taxon>
        <taxon>Bacillota</taxon>
        <taxon>Clostridia</taxon>
        <taxon>Lachnospirales</taxon>
        <taxon>Lachnospiraceae</taxon>
        <taxon>Faecalicatena</taxon>
    </lineage>
</organism>
<dbReference type="GO" id="GO:0052621">
    <property type="term" value="F:diguanylate cyclase activity"/>
    <property type="evidence" value="ECO:0007669"/>
    <property type="project" value="UniProtKB-EC"/>
</dbReference>
<evidence type="ECO:0000313" key="8">
    <source>
        <dbReference type="EMBL" id="MBU3878314.1"/>
    </source>
</evidence>
<dbReference type="SMART" id="SM00267">
    <property type="entry name" value="GGDEF"/>
    <property type="match status" value="1"/>
</dbReference>
<evidence type="ECO:0000256" key="1">
    <source>
        <dbReference type="ARBA" id="ARBA00004651"/>
    </source>
</evidence>
<dbReference type="PANTHER" id="PTHR45138:SF9">
    <property type="entry name" value="DIGUANYLATE CYCLASE DGCM-RELATED"/>
    <property type="match status" value="1"/>
</dbReference>
<dbReference type="InterPro" id="IPR050469">
    <property type="entry name" value="Diguanylate_Cyclase"/>
</dbReference>
<gene>
    <name evidence="8" type="ORF">HGO97_021150</name>
</gene>
<proteinExistence type="predicted"/>
<sequence>MRRAKQKKSLKTQLKRMVVGPVLCVGLVVLFISVSALYKSMTDETRDGLLNLSHQLKEYCNIMGEGEYSLEDGVLLKGGVPFGKDNKIVDQVHEISGIDATIFFEGKRRLTTIRNEDGSRAVGTEAAKKVQKKVLIEGEDYFSSHVLVNGESYYGYYTPLQNPDGEIVGMVFVGKARSTLMKTLFSLSITICLVVLLVSAIMLKKSLHYAGSVTAALNQTKEFLERAARGEIGETLNDELLAREDELGEMGRFALILQEEVTEMVGTDSLTGLYNRRSFNEVLANALEECRKHDRIFTVAIGDIDGFKKINDTFGHMAGDQVLRELAWLFKSHMEKKGFVARWGGEEFLFLYENVDKDGAIRYLDELMQSIRAQRIHYHGQVIPVRMTLGVTECRKVDNLDDIVSRADRRLYCGKSEGKDRIICKGA</sequence>
<evidence type="ECO:0000256" key="2">
    <source>
        <dbReference type="ARBA" id="ARBA00022475"/>
    </source>
</evidence>
<dbReference type="EC" id="2.7.7.65" evidence="8"/>
<dbReference type="InterPro" id="IPR000160">
    <property type="entry name" value="GGDEF_dom"/>
</dbReference>
<dbReference type="Pfam" id="PF17202">
    <property type="entry name" value="sCache_3_3"/>
    <property type="match status" value="1"/>
</dbReference>
<evidence type="ECO:0000256" key="6">
    <source>
        <dbReference type="SAM" id="Phobius"/>
    </source>
</evidence>
<dbReference type="InterPro" id="IPR033463">
    <property type="entry name" value="sCache_3"/>
</dbReference>
<reference evidence="8 9" key="1">
    <citation type="submission" date="2021-06" db="EMBL/GenBank/DDBJ databases">
        <title>Faecalicatena sp. nov. isolated from porcine feces.</title>
        <authorList>
            <person name="Oh B.S."/>
            <person name="Lee J.H."/>
        </authorList>
    </citation>
    <scope>NUCLEOTIDE SEQUENCE [LARGE SCALE GENOMIC DNA]</scope>
    <source>
        <strain evidence="8 9">AGMB00832</strain>
    </source>
</reference>
<dbReference type="CDD" id="cd01949">
    <property type="entry name" value="GGDEF"/>
    <property type="match status" value="1"/>
</dbReference>
<keyword evidence="4 6" id="KW-1133">Transmembrane helix</keyword>
<keyword evidence="8" id="KW-0548">Nucleotidyltransferase</keyword>
<dbReference type="Pfam" id="PF00990">
    <property type="entry name" value="GGDEF"/>
    <property type="match status" value="1"/>
</dbReference>